<sequence length="262" mass="29935">EGQRVFTLSSNKGTNWVYDLISIKTKINEAKPEVIINFVGTFTNDYSKSYKVNVLAAKNLLDAVIMVNYNGKLILIGSAAEYGIQEKYYEDCVEKPRSIYGLTKLMQHSLFQYYVNVFDIKANYIRLFNVCDTKCSNDLFIGNFTRQLNLTLKGAVNEIKLGDLNSYRDYLLIDDIHEGFIKVIESGHKGEVYNLGMGKGLFLTDFVRKVLSTLHLKVKLTIERKNSIGSIDTKVVAEINKINNIGWSPKYDYKNLIRLYCT</sequence>
<dbReference type="InterPro" id="IPR036291">
    <property type="entry name" value="NAD(P)-bd_dom_sf"/>
</dbReference>
<evidence type="ECO:0000259" key="1">
    <source>
        <dbReference type="Pfam" id="PF16363"/>
    </source>
</evidence>
<evidence type="ECO:0000313" key="2">
    <source>
        <dbReference type="EMBL" id="GAI45468.1"/>
    </source>
</evidence>
<dbReference type="Pfam" id="PF16363">
    <property type="entry name" value="GDP_Man_Dehyd"/>
    <property type="match status" value="1"/>
</dbReference>
<feature type="non-terminal residue" evidence="2">
    <location>
        <position position="262"/>
    </location>
</feature>
<dbReference type="InterPro" id="IPR016040">
    <property type="entry name" value="NAD(P)-bd_dom"/>
</dbReference>
<gene>
    <name evidence="2" type="ORF">S06H3_43357</name>
</gene>
<dbReference type="Gene3D" id="3.40.50.720">
    <property type="entry name" value="NAD(P)-binding Rossmann-like Domain"/>
    <property type="match status" value="1"/>
</dbReference>
<comment type="caution">
    <text evidence="2">The sequence shown here is derived from an EMBL/GenBank/DDBJ whole genome shotgun (WGS) entry which is preliminary data.</text>
</comment>
<proteinExistence type="predicted"/>
<protein>
    <recommendedName>
        <fullName evidence="1">NAD(P)-binding domain-containing protein</fullName>
    </recommendedName>
</protein>
<feature type="domain" description="NAD(P)-binding" evidence="1">
    <location>
        <begin position="21"/>
        <end position="257"/>
    </location>
</feature>
<accession>X1NPG6</accession>
<feature type="non-terminal residue" evidence="2">
    <location>
        <position position="1"/>
    </location>
</feature>
<dbReference type="PANTHER" id="PTHR43000">
    <property type="entry name" value="DTDP-D-GLUCOSE 4,6-DEHYDRATASE-RELATED"/>
    <property type="match status" value="1"/>
</dbReference>
<name>X1NPG6_9ZZZZ</name>
<dbReference type="Gene3D" id="3.90.25.10">
    <property type="entry name" value="UDP-galactose 4-epimerase, domain 1"/>
    <property type="match status" value="1"/>
</dbReference>
<reference evidence="2" key="1">
    <citation type="journal article" date="2014" name="Front. Microbiol.">
        <title>High frequency of phylogenetically diverse reductive dehalogenase-homologous genes in deep subseafloor sedimentary metagenomes.</title>
        <authorList>
            <person name="Kawai M."/>
            <person name="Futagami T."/>
            <person name="Toyoda A."/>
            <person name="Takaki Y."/>
            <person name="Nishi S."/>
            <person name="Hori S."/>
            <person name="Arai W."/>
            <person name="Tsubouchi T."/>
            <person name="Morono Y."/>
            <person name="Uchiyama I."/>
            <person name="Ito T."/>
            <person name="Fujiyama A."/>
            <person name="Inagaki F."/>
            <person name="Takami H."/>
        </authorList>
    </citation>
    <scope>NUCLEOTIDE SEQUENCE</scope>
    <source>
        <strain evidence="2">Expedition CK06-06</strain>
    </source>
</reference>
<dbReference type="SUPFAM" id="SSF51735">
    <property type="entry name" value="NAD(P)-binding Rossmann-fold domains"/>
    <property type="match status" value="1"/>
</dbReference>
<dbReference type="AlphaFoldDB" id="X1NPG6"/>
<organism evidence="2">
    <name type="scientific">marine sediment metagenome</name>
    <dbReference type="NCBI Taxonomy" id="412755"/>
    <lineage>
        <taxon>unclassified sequences</taxon>
        <taxon>metagenomes</taxon>
        <taxon>ecological metagenomes</taxon>
    </lineage>
</organism>
<dbReference type="EMBL" id="BARV01026891">
    <property type="protein sequence ID" value="GAI45468.1"/>
    <property type="molecule type" value="Genomic_DNA"/>
</dbReference>